<dbReference type="EMBL" id="WHWB01032061">
    <property type="protein sequence ID" value="KAJ7427129.1"/>
    <property type="molecule type" value="Genomic_DNA"/>
</dbReference>
<reference evidence="2" key="1">
    <citation type="submission" date="2019-10" db="EMBL/GenBank/DDBJ databases">
        <authorList>
            <person name="Soares A.E.R."/>
            <person name="Aleixo A."/>
            <person name="Schneider P."/>
            <person name="Miyaki C.Y."/>
            <person name="Schneider M.P."/>
            <person name="Mello C."/>
            <person name="Vasconcelos A.T.R."/>
        </authorList>
    </citation>
    <scope>NUCLEOTIDE SEQUENCE</scope>
    <source>
        <tissue evidence="2">Muscle</tissue>
    </source>
</reference>
<keyword evidence="1" id="KW-0812">Transmembrane</keyword>
<dbReference type="PROSITE" id="PS51257">
    <property type="entry name" value="PROKAR_LIPOPROTEIN"/>
    <property type="match status" value="1"/>
</dbReference>
<protein>
    <submittedName>
        <fullName evidence="2">Uncharacterized protein</fullName>
    </submittedName>
</protein>
<proteinExistence type="predicted"/>
<organism evidence="2 3">
    <name type="scientific">Willisornis vidua</name>
    <name type="common">Xingu scale-backed antbird</name>
    <dbReference type="NCBI Taxonomy" id="1566151"/>
    <lineage>
        <taxon>Eukaryota</taxon>
        <taxon>Metazoa</taxon>
        <taxon>Chordata</taxon>
        <taxon>Craniata</taxon>
        <taxon>Vertebrata</taxon>
        <taxon>Euteleostomi</taxon>
        <taxon>Archelosauria</taxon>
        <taxon>Archosauria</taxon>
        <taxon>Dinosauria</taxon>
        <taxon>Saurischia</taxon>
        <taxon>Theropoda</taxon>
        <taxon>Coelurosauria</taxon>
        <taxon>Aves</taxon>
        <taxon>Neognathae</taxon>
        <taxon>Neoaves</taxon>
        <taxon>Telluraves</taxon>
        <taxon>Australaves</taxon>
        <taxon>Passeriformes</taxon>
        <taxon>Thamnophilidae</taxon>
        <taxon>Willisornis</taxon>
    </lineage>
</organism>
<comment type="caution">
    <text evidence="2">The sequence shown here is derived from an EMBL/GenBank/DDBJ whole genome shotgun (WGS) entry which is preliminary data.</text>
</comment>
<feature type="transmembrane region" description="Helical" evidence="1">
    <location>
        <begin position="16"/>
        <end position="39"/>
    </location>
</feature>
<dbReference type="Proteomes" id="UP001145742">
    <property type="component" value="Unassembled WGS sequence"/>
</dbReference>
<sequence>MNATREDTALSEAAQIAVVLVLGLAVTFAILFLGCNLLLQAESLAAPVAQGERRLSEPDTGTGGTVQAVQGESFQPWSGIQPCSGICAGILHCIKTPRLESSLAPGSSAGILCQDSVLGTSIEMGSCARIQTCTRIQCWDPVPGSSAGILCQDPVPGSSLAPESSAGILSKDPTFHQDPTLHQDPVLGSCFGIQPCSRIQCWDPVLGSSHMLGSCSRIQPRIRIQCWDPVLGSSHMLGSCSRILIHSKGLEGAGHPGVTTCREGACRKGHAGPGRF</sequence>
<keyword evidence="3" id="KW-1185">Reference proteome</keyword>
<evidence type="ECO:0000313" key="2">
    <source>
        <dbReference type="EMBL" id="KAJ7427129.1"/>
    </source>
</evidence>
<name>A0ABQ9DSE7_9PASS</name>
<accession>A0ABQ9DSE7</accession>
<evidence type="ECO:0000313" key="3">
    <source>
        <dbReference type="Proteomes" id="UP001145742"/>
    </source>
</evidence>
<evidence type="ECO:0000256" key="1">
    <source>
        <dbReference type="SAM" id="Phobius"/>
    </source>
</evidence>
<gene>
    <name evidence="2" type="ORF">WISP_09470</name>
</gene>
<keyword evidence="1" id="KW-0472">Membrane</keyword>
<keyword evidence="1" id="KW-1133">Transmembrane helix</keyword>